<dbReference type="Proteomes" id="UP000262582">
    <property type="component" value="Chromosome"/>
</dbReference>
<evidence type="ECO:0000313" key="3">
    <source>
        <dbReference type="Proteomes" id="UP000262582"/>
    </source>
</evidence>
<dbReference type="EMBL" id="CP032097">
    <property type="protein sequence ID" value="AXX94475.1"/>
    <property type="molecule type" value="Genomic_DNA"/>
</dbReference>
<dbReference type="OrthoDB" id="5365500at2"/>
<evidence type="ECO:0000313" key="2">
    <source>
        <dbReference type="EMBL" id="RXI31172.1"/>
    </source>
</evidence>
<accession>A0A347U6J7</accession>
<reference evidence="2 4" key="1">
    <citation type="submission" date="2017-09" db="EMBL/GenBank/DDBJ databases">
        <title>Genomics of the genus Arcobacter.</title>
        <authorList>
            <person name="Perez-Cataluna A."/>
            <person name="Figueras M.J."/>
            <person name="Salas-Masso N."/>
        </authorList>
    </citation>
    <scope>NUCLEOTIDE SEQUENCE [LARGE SCALE GENOMIC DNA]</scope>
    <source>
        <strain evidence="2 4">CECT 7837</strain>
    </source>
</reference>
<dbReference type="GO" id="GO:0003677">
    <property type="term" value="F:DNA binding"/>
    <property type="evidence" value="ECO:0007669"/>
    <property type="project" value="InterPro"/>
</dbReference>
<dbReference type="InterPro" id="IPR009679">
    <property type="entry name" value="Phage_186_CII-like"/>
</dbReference>
<dbReference type="RefSeq" id="WP_118916702.1">
    <property type="nucleotide sequence ID" value="NZ_CP032097.1"/>
</dbReference>
<keyword evidence="3" id="KW-1185">Reference proteome</keyword>
<dbReference type="EMBL" id="NXIG01000005">
    <property type="protein sequence ID" value="RXI31172.1"/>
    <property type="molecule type" value="Genomic_DNA"/>
</dbReference>
<dbReference type="KEGG" id="aell:AELL_0795"/>
<dbReference type="Pfam" id="PF06892">
    <property type="entry name" value="Phage_CP76"/>
    <property type="match status" value="1"/>
</dbReference>
<sequence>MQVQTPLSNQLYSKRYSQSTLLNVISHSINSFCNSMGFQKGYFSKFLPYSESQSLKFLNPNNTDKNLKITDLELILSHLDCFHKKMILDSLCHQFGFVCVDSAEMMEKGIYQNMETLLLTISATNGELANCFLKAVQDGNINDLEKDSLQKIAYDLRAFLILFESRIKETN</sequence>
<dbReference type="AlphaFoldDB" id="A0A347U6J7"/>
<dbReference type="Proteomes" id="UP000290588">
    <property type="component" value="Unassembled WGS sequence"/>
</dbReference>
<organism evidence="2 4">
    <name type="scientific">Arcobacter ellisii</name>
    <dbReference type="NCBI Taxonomy" id="913109"/>
    <lineage>
        <taxon>Bacteria</taxon>
        <taxon>Pseudomonadati</taxon>
        <taxon>Campylobacterota</taxon>
        <taxon>Epsilonproteobacteria</taxon>
        <taxon>Campylobacterales</taxon>
        <taxon>Arcobacteraceae</taxon>
        <taxon>Arcobacter</taxon>
    </lineage>
</organism>
<evidence type="ECO:0000313" key="4">
    <source>
        <dbReference type="Proteomes" id="UP000290588"/>
    </source>
</evidence>
<gene>
    <name evidence="1" type="ORF">AELL_0795</name>
    <name evidence="2" type="ORF">CP962_06845</name>
</gene>
<reference evidence="1 3" key="2">
    <citation type="submission" date="2018-08" db="EMBL/GenBank/DDBJ databases">
        <title>Complete genome of the Arcobacter ellisii type strain LMG 26155.</title>
        <authorList>
            <person name="Miller W.G."/>
            <person name="Yee E."/>
            <person name="Bono J.L."/>
        </authorList>
    </citation>
    <scope>NUCLEOTIDE SEQUENCE [LARGE SCALE GENOMIC DNA]</scope>
    <source>
        <strain evidence="1 3">LMG 26155</strain>
    </source>
</reference>
<protein>
    <submittedName>
        <fullName evidence="2">Uncharacterized protein</fullName>
    </submittedName>
</protein>
<proteinExistence type="predicted"/>
<evidence type="ECO:0000313" key="1">
    <source>
        <dbReference type="EMBL" id="AXX94475.1"/>
    </source>
</evidence>
<name>A0A347U6J7_9BACT</name>